<keyword evidence="1 5" id="KW-0963">Cytoplasm</keyword>
<gene>
    <name evidence="5" type="primary">rimM</name>
    <name evidence="8" type="ordered locus">Apre_1301</name>
</gene>
<feature type="domain" description="Ribosome maturation factor RimM PRC barrel" evidence="7">
    <location>
        <begin position="96"/>
        <end position="156"/>
    </location>
</feature>
<organism evidence="8 9">
    <name type="scientific">Anaerococcus prevotii (strain ATCC 9321 / DSM 20548 / JCM 6508 / NCTC 11806 / PC1)</name>
    <name type="common">Peptostreptococcus prevotii</name>
    <name type="synonym">Peptococcus prevotii</name>
    <dbReference type="NCBI Taxonomy" id="525919"/>
    <lineage>
        <taxon>Bacteria</taxon>
        <taxon>Bacillati</taxon>
        <taxon>Bacillota</taxon>
        <taxon>Tissierellia</taxon>
        <taxon>Tissierellales</taxon>
        <taxon>Peptoniphilaceae</taxon>
        <taxon>Anaerococcus</taxon>
    </lineage>
</organism>
<evidence type="ECO:0000256" key="3">
    <source>
        <dbReference type="ARBA" id="ARBA00022552"/>
    </source>
</evidence>
<dbReference type="Gene3D" id="2.30.30.240">
    <property type="entry name" value="PRC-barrel domain"/>
    <property type="match status" value="1"/>
</dbReference>
<dbReference type="InterPro" id="IPR002676">
    <property type="entry name" value="RimM_N"/>
</dbReference>
<keyword evidence="2 5" id="KW-0690">Ribosome biogenesis</keyword>
<keyword evidence="4 5" id="KW-0143">Chaperone</keyword>
<evidence type="ECO:0000256" key="2">
    <source>
        <dbReference type="ARBA" id="ARBA00022517"/>
    </source>
</evidence>
<dbReference type="Gene3D" id="2.40.30.60">
    <property type="entry name" value="RimM"/>
    <property type="match status" value="1"/>
</dbReference>
<evidence type="ECO:0000256" key="5">
    <source>
        <dbReference type="HAMAP-Rule" id="MF_00014"/>
    </source>
</evidence>
<dbReference type="KEGG" id="apr:Apre_1301"/>
<dbReference type="SUPFAM" id="SSF50447">
    <property type="entry name" value="Translation proteins"/>
    <property type="match status" value="1"/>
</dbReference>
<comment type="domain">
    <text evidence="5">The PRC barrel domain binds ribosomal protein uS19.</text>
</comment>
<comment type="similarity">
    <text evidence="5">Belongs to the RimM family.</text>
</comment>
<evidence type="ECO:0000256" key="4">
    <source>
        <dbReference type="ARBA" id="ARBA00023186"/>
    </source>
</evidence>
<comment type="subunit">
    <text evidence="5">Binds ribosomal protein uS19.</text>
</comment>
<dbReference type="InterPro" id="IPR009000">
    <property type="entry name" value="Transl_B-barrel_sf"/>
</dbReference>
<dbReference type="PANTHER" id="PTHR33692:SF1">
    <property type="entry name" value="RIBOSOME MATURATION FACTOR RIMM"/>
    <property type="match status" value="1"/>
</dbReference>
<dbReference type="GO" id="GO:0005737">
    <property type="term" value="C:cytoplasm"/>
    <property type="evidence" value="ECO:0007669"/>
    <property type="project" value="UniProtKB-SubCell"/>
</dbReference>
<reference evidence="8 9" key="1">
    <citation type="journal article" date="2009" name="Stand. Genomic Sci.">
        <title>Complete genome sequence of Anaerococcus prevotii type strain (PC1).</title>
        <authorList>
            <person name="Labutti K."/>
            <person name="Pukall R."/>
            <person name="Steenblock K."/>
            <person name="Glavina Del Rio T."/>
            <person name="Tice H."/>
            <person name="Copeland A."/>
            <person name="Cheng J.F."/>
            <person name="Lucas S."/>
            <person name="Chen F."/>
            <person name="Nolan M."/>
            <person name="Bruce D."/>
            <person name="Goodwin L."/>
            <person name="Pitluck S."/>
            <person name="Ivanova N."/>
            <person name="Mavromatis K."/>
            <person name="Ovchinnikova G."/>
            <person name="Pati A."/>
            <person name="Chen A."/>
            <person name="Palaniappan K."/>
            <person name="Land M."/>
            <person name="Hauser L."/>
            <person name="Chang Y.J."/>
            <person name="Jeffries C.D."/>
            <person name="Chain P."/>
            <person name="Saunders E."/>
            <person name="Brettin T."/>
            <person name="Detter J.C."/>
            <person name="Han C."/>
            <person name="Goker M."/>
            <person name="Bristow J."/>
            <person name="Eisen J.A."/>
            <person name="Markowitz V."/>
            <person name="Hugenholtz P."/>
            <person name="Kyrpides N.C."/>
            <person name="Klenk H.P."/>
            <person name="Lapidus A."/>
        </authorList>
    </citation>
    <scope>NUCLEOTIDE SEQUENCE [LARGE SCALE GENOMIC DNA]</scope>
    <source>
        <strain evidence="9">ATCC 9321 / DSM 20548 / JCM 6508 / NCTC 11806 / PC1</strain>
    </source>
</reference>
<dbReference type="AlphaFoldDB" id="C7RDR1"/>
<sequence length="162" mass="18448">MRITVAEVITTHGIKGNVKVKSFSDYEKRFDKGSKVYIGDELLTIEDSFDQKGLKVIKFVEYNDINDSLKLVGKDITIEEEDLGELKEDEFYIYKLIGLDTYSNGQKVGKVKDVISGVYPNDVYVIETTDNKEILLPALKTVIKNVDIANNKIEVDNLRDYE</sequence>
<dbReference type="GO" id="GO:0005840">
    <property type="term" value="C:ribosome"/>
    <property type="evidence" value="ECO:0007669"/>
    <property type="project" value="InterPro"/>
</dbReference>
<dbReference type="eggNOG" id="COG0806">
    <property type="taxonomic scope" value="Bacteria"/>
</dbReference>
<dbReference type="InterPro" id="IPR036976">
    <property type="entry name" value="RimM_N_sf"/>
</dbReference>
<dbReference type="HAMAP" id="MF_00014">
    <property type="entry name" value="Ribosome_mat_RimM"/>
    <property type="match status" value="1"/>
</dbReference>
<dbReference type="Proteomes" id="UP000002294">
    <property type="component" value="Chromosome"/>
</dbReference>
<evidence type="ECO:0000256" key="1">
    <source>
        <dbReference type="ARBA" id="ARBA00022490"/>
    </source>
</evidence>
<evidence type="ECO:0000259" key="6">
    <source>
        <dbReference type="Pfam" id="PF01782"/>
    </source>
</evidence>
<dbReference type="OrthoDB" id="9810331at2"/>
<evidence type="ECO:0000313" key="9">
    <source>
        <dbReference type="Proteomes" id="UP000002294"/>
    </source>
</evidence>
<evidence type="ECO:0000259" key="7">
    <source>
        <dbReference type="Pfam" id="PF24986"/>
    </source>
</evidence>
<feature type="domain" description="RimM N-terminal" evidence="6">
    <location>
        <begin position="5"/>
        <end position="82"/>
    </location>
</feature>
<accession>C7RDR1</accession>
<dbReference type="RefSeq" id="WP_015778223.1">
    <property type="nucleotide sequence ID" value="NC_013171.1"/>
</dbReference>
<name>C7RDR1_ANAPD</name>
<keyword evidence="3 5" id="KW-0698">rRNA processing</keyword>
<dbReference type="GO" id="GO:0042274">
    <property type="term" value="P:ribosomal small subunit biogenesis"/>
    <property type="evidence" value="ECO:0007669"/>
    <property type="project" value="UniProtKB-UniRule"/>
</dbReference>
<proteinExistence type="inferred from homology"/>
<comment type="function">
    <text evidence="5">An accessory protein needed during the final step in the assembly of 30S ribosomal subunit, possibly for assembly of the head region. Essential for efficient processing of 16S rRNA. May be needed both before and after RbfA during the maturation of 16S rRNA. It has affinity for free ribosomal 30S subunits but not for 70S ribosomes.</text>
</comment>
<dbReference type="InterPro" id="IPR056792">
    <property type="entry name" value="PRC_RimM"/>
</dbReference>
<dbReference type="GO" id="GO:0006364">
    <property type="term" value="P:rRNA processing"/>
    <property type="evidence" value="ECO:0007669"/>
    <property type="project" value="UniProtKB-UniRule"/>
</dbReference>
<dbReference type="NCBIfam" id="TIGR02273">
    <property type="entry name" value="16S_RimM"/>
    <property type="match status" value="1"/>
</dbReference>
<dbReference type="SUPFAM" id="SSF50346">
    <property type="entry name" value="PRC-barrel domain"/>
    <property type="match status" value="1"/>
</dbReference>
<protein>
    <recommendedName>
        <fullName evidence="5">Ribosome maturation factor RimM</fullName>
    </recommendedName>
</protein>
<dbReference type="GO" id="GO:0043022">
    <property type="term" value="F:ribosome binding"/>
    <property type="evidence" value="ECO:0007669"/>
    <property type="project" value="InterPro"/>
</dbReference>
<comment type="subcellular location">
    <subcellularLocation>
        <location evidence="5">Cytoplasm</location>
    </subcellularLocation>
</comment>
<dbReference type="Pfam" id="PF24986">
    <property type="entry name" value="PRC_RimM"/>
    <property type="match status" value="1"/>
</dbReference>
<dbReference type="InterPro" id="IPR011961">
    <property type="entry name" value="RimM"/>
</dbReference>
<dbReference type="EMBL" id="CP001708">
    <property type="protein sequence ID" value="ACV29324.1"/>
    <property type="molecule type" value="Genomic_DNA"/>
</dbReference>
<keyword evidence="9" id="KW-1185">Reference proteome</keyword>
<dbReference type="PANTHER" id="PTHR33692">
    <property type="entry name" value="RIBOSOME MATURATION FACTOR RIMM"/>
    <property type="match status" value="1"/>
</dbReference>
<evidence type="ECO:0000313" key="8">
    <source>
        <dbReference type="EMBL" id="ACV29324.1"/>
    </source>
</evidence>
<dbReference type="STRING" id="525919.Apre_1301"/>
<dbReference type="Pfam" id="PF01782">
    <property type="entry name" value="RimM"/>
    <property type="match status" value="1"/>
</dbReference>
<dbReference type="InterPro" id="IPR011033">
    <property type="entry name" value="PRC_barrel-like_sf"/>
</dbReference>
<dbReference type="HOGENOM" id="CLU_077636_3_2_9"/>